<reference evidence="1" key="1">
    <citation type="submission" date="2020-03" db="EMBL/GenBank/DDBJ databases">
        <title>The deep terrestrial virosphere.</title>
        <authorList>
            <person name="Holmfeldt K."/>
            <person name="Nilsson E."/>
            <person name="Simone D."/>
            <person name="Lopez-Fernandez M."/>
            <person name="Wu X."/>
            <person name="de Brujin I."/>
            <person name="Lundin D."/>
            <person name="Andersson A."/>
            <person name="Bertilsson S."/>
            <person name="Dopson M."/>
        </authorList>
    </citation>
    <scope>NUCLEOTIDE SEQUENCE</scope>
    <source>
        <strain evidence="1">MM415A03868</strain>
    </source>
</reference>
<organism evidence="1">
    <name type="scientific">viral metagenome</name>
    <dbReference type="NCBI Taxonomy" id="1070528"/>
    <lineage>
        <taxon>unclassified sequences</taxon>
        <taxon>metagenomes</taxon>
        <taxon>organismal metagenomes</taxon>
    </lineage>
</organism>
<proteinExistence type="predicted"/>
<accession>A0A6M3JJY3</accession>
<sequence length="68" mass="8191">MPRRNKFKPGDTVHTIEQLDIFLAQGRWVYMWNRPKHPSFIDSMPLRTVRYFVTQNAFKIALPNKEEE</sequence>
<dbReference type="AlphaFoldDB" id="A0A6M3JJY3"/>
<protein>
    <submittedName>
        <fullName evidence="1">Uncharacterized protein</fullName>
    </submittedName>
</protein>
<evidence type="ECO:0000313" key="1">
    <source>
        <dbReference type="EMBL" id="QJA70253.1"/>
    </source>
</evidence>
<name>A0A6M3JJY3_9ZZZZ</name>
<dbReference type="EMBL" id="MT141777">
    <property type="protein sequence ID" value="QJA70253.1"/>
    <property type="molecule type" value="Genomic_DNA"/>
</dbReference>
<gene>
    <name evidence="1" type="ORF">MM415A03868_0003</name>
</gene>